<organism evidence="2 3">
    <name type="scientific">Ilex paraguariensis</name>
    <name type="common">yerba mate</name>
    <dbReference type="NCBI Taxonomy" id="185542"/>
    <lineage>
        <taxon>Eukaryota</taxon>
        <taxon>Viridiplantae</taxon>
        <taxon>Streptophyta</taxon>
        <taxon>Embryophyta</taxon>
        <taxon>Tracheophyta</taxon>
        <taxon>Spermatophyta</taxon>
        <taxon>Magnoliopsida</taxon>
        <taxon>eudicotyledons</taxon>
        <taxon>Gunneridae</taxon>
        <taxon>Pentapetalae</taxon>
        <taxon>asterids</taxon>
        <taxon>campanulids</taxon>
        <taxon>Aquifoliales</taxon>
        <taxon>Aquifoliaceae</taxon>
        <taxon>Ilex</taxon>
    </lineage>
</organism>
<feature type="transmembrane region" description="Helical" evidence="1">
    <location>
        <begin position="92"/>
        <end position="116"/>
    </location>
</feature>
<name>A0ABC8R2W5_9AQUA</name>
<feature type="transmembrane region" description="Helical" evidence="1">
    <location>
        <begin position="37"/>
        <end position="55"/>
    </location>
</feature>
<keyword evidence="3" id="KW-1185">Reference proteome</keyword>
<dbReference type="Proteomes" id="UP001642360">
    <property type="component" value="Unassembled WGS sequence"/>
</dbReference>
<dbReference type="EMBL" id="CAUOFW020000934">
    <property type="protein sequence ID" value="CAK9139075.1"/>
    <property type="molecule type" value="Genomic_DNA"/>
</dbReference>
<comment type="caution">
    <text evidence="2">The sequence shown here is derived from an EMBL/GenBank/DDBJ whole genome shotgun (WGS) entry which is preliminary data.</text>
</comment>
<keyword evidence="1" id="KW-1133">Transmembrane helix</keyword>
<reference evidence="2 3" key="1">
    <citation type="submission" date="2024-02" db="EMBL/GenBank/DDBJ databases">
        <authorList>
            <person name="Vignale AGUSTIN F."/>
            <person name="Sosa J E."/>
            <person name="Modenutti C."/>
        </authorList>
    </citation>
    <scope>NUCLEOTIDE SEQUENCE [LARGE SCALE GENOMIC DNA]</scope>
</reference>
<dbReference type="PANTHER" id="PTHR33133">
    <property type="entry name" value="OS08G0107100 PROTEIN-RELATED"/>
    <property type="match status" value="1"/>
</dbReference>
<gene>
    <name evidence="2" type="ORF">ILEXP_LOCUS6430</name>
</gene>
<feature type="transmembrane region" description="Helical" evidence="1">
    <location>
        <begin position="149"/>
        <end position="175"/>
    </location>
</feature>
<accession>A0ABC8R2W5</accession>
<keyword evidence="1" id="KW-0812">Transmembrane</keyword>
<evidence type="ECO:0000256" key="1">
    <source>
        <dbReference type="SAM" id="Phobius"/>
    </source>
</evidence>
<feature type="transmembrane region" description="Helical" evidence="1">
    <location>
        <begin position="196"/>
        <end position="219"/>
    </location>
</feature>
<dbReference type="PANTHER" id="PTHR33133:SF39">
    <property type="entry name" value="ABC TRANSPORTER PERMEASE"/>
    <property type="match status" value="1"/>
</dbReference>
<protein>
    <submittedName>
        <fullName evidence="2">Uncharacterized protein</fullName>
    </submittedName>
</protein>
<evidence type="ECO:0000313" key="3">
    <source>
        <dbReference type="Proteomes" id="UP001642360"/>
    </source>
</evidence>
<sequence>MEKLTTKKAQASLGTLGILWAALRTSARNGKLLVSIMVYVSISFSVLAFFGHLALTPIVTDLSSKLAILETNRSIDDAEKTLKRGIIEHAHLFLLLESLILVFSCTILVISSVATISSSYEAYTAKVLTLEDMFLKIGRRWTRPVITSFYATLIRAVCDVYVAAVFLLSVVVSIVENDSGGLKAIDRATEIMKGKKLQGCVLMLLFVFASGTVYVISLVQMGKR</sequence>
<dbReference type="AlphaFoldDB" id="A0ABC8R2W5"/>
<keyword evidence="1" id="KW-0472">Membrane</keyword>
<proteinExistence type="predicted"/>
<evidence type="ECO:0000313" key="2">
    <source>
        <dbReference type="EMBL" id="CAK9139075.1"/>
    </source>
</evidence>